<evidence type="ECO:0000313" key="3">
    <source>
        <dbReference type="Proteomes" id="UP000321419"/>
    </source>
</evidence>
<keyword evidence="3" id="KW-1185">Reference proteome</keyword>
<dbReference type="InterPro" id="IPR007822">
    <property type="entry name" value="LANC-like"/>
</dbReference>
<feature type="binding site" evidence="1">
    <location>
        <position position="253"/>
    </location>
    <ligand>
        <name>Zn(2+)</name>
        <dbReference type="ChEBI" id="CHEBI:29105"/>
    </ligand>
</feature>
<dbReference type="Proteomes" id="UP000321419">
    <property type="component" value="Unassembled WGS sequence"/>
</dbReference>
<dbReference type="PRINTS" id="PR01950">
    <property type="entry name" value="LANCSUPER"/>
</dbReference>
<proteinExistence type="predicted"/>
<dbReference type="GO" id="GO:0031179">
    <property type="term" value="P:peptide modification"/>
    <property type="evidence" value="ECO:0007669"/>
    <property type="project" value="InterPro"/>
</dbReference>
<reference evidence="2 3" key="1">
    <citation type="submission" date="2019-07" db="EMBL/GenBank/DDBJ databases">
        <title>Whole genome shotgun sequence of Pseudoalteromonas espejiana NBRC 102222.</title>
        <authorList>
            <person name="Hosoyama A."/>
            <person name="Uohara A."/>
            <person name="Ohji S."/>
            <person name="Ichikawa N."/>
        </authorList>
    </citation>
    <scope>NUCLEOTIDE SEQUENCE [LARGE SCALE GENOMIC DNA]</scope>
    <source>
        <strain evidence="2 3">NBRC 102222</strain>
    </source>
</reference>
<feature type="binding site" evidence="1">
    <location>
        <position position="303"/>
    </location>
    <ligand>
        <name>Zn(2+)</name>
        <dbReference type="ChEBI" id="CHEBI:29105"/>
    </ligand>
</feature>
<keyword evidence="1" id="KW-0479">Metal-binding</keyword>
<protein>
    <submittedName>
        <fullName evidence="2">Lanthionine synthetase</fullName>
    </submittedName>
</protein>
<sequence length="391" mass="43586">MKVILKEITQKISEEIIKKDSGNGLLNGLAGYILFLYNAEKFEDICVVDSFFNEKMELLQVQLAQHSLEFSSGLAGQAWLLEFLNQSNQADYDSELLESMDILFANSLSQNDVWLGEIETILGLAGYTPYTARRARFNDQTSLYSIIVRSFEQTATYLDNENFTWSQPYKSAYRFNQNDENLPEYNLGLADGVPGIIAVLIPVLHIPKLEARARKLLLGSCDWLLTNQNCNLCSNACFGSCAGDRGDSRLGWCYGDLTIALTLMRVGVVLNIPHYVERALVIACHAAKRDEISGYVKDAGGCHGYFGLIMIFSLLNKLSPHPDLQAAINYWLNFALEQYADNGISSFYSYKGGEGGYKEDFNLLMGYSGTGLVIMSLLNGEFGWADSLLID</sequence>
<gene>
    <name evidence="2" type="ORF">PES01_37520</name>
</gene>
<accession>A0A510Y2Q5</accession>
<dbReference type="Gene3D" id="1.50.10.20">
    <property type="match status" value="1"/>
</dbReference>
<name>A0A510Y2Q5_9GAMM</name>
<comment type="caution">
    <text evidence="2">The sequence shown here is derived from an EMBL/GenBank/DDBJ whole genome shotgun (WGS) entry which is preliminary data.</text>
</comment>
<organism evidence="2 3">
    <name type="scientific">Pseudoalteromonas espejiana</name>
    <dbReference type="NCBI Taxonomy" id="28107"/>
    <lineage>
        <taxon>Bacteria</taxon>
        <taxon>Pseudomonadati</taxon>
        <taxon>Pseudomonadota</taxon>
        <taxon>Gammaproteobacteria</taxon>
        <taxon>Alteromonadales</taxon>
        <taxon>Pseudoalteromonadaceae</taxon>
        <taxon>Pseudoalteromonas</taxon>
    </lineage>
</organism>
<dbReference type="GO" id="GO:0046872">
    <property type="term" value="F:metal ion binding"/>
    <property type="evidence" value="ECO:0007669"/>
    <property type="project" value="UniProtKB-KW"/>
</dbReference>
<dbReference type="SUPFAM" id="SSF158745">
    <property type="entry name" value="LanC-like"/>
    <property type="match status" value="1"/>
</dbReference>
<dbReference type="EMBL" id="BJUM01000062">
    <property type="protein sequence ID" value="GEK56907.1"/>
    <property type="molecule type" value="Genomic_DNA"/>
</dbReference>
<feature type="binding site" evidence="1">
    <location>
        <position position="302"/>
    </location>
    <ligand>
        <name>Zn(2+)</name>
        <dbReference type="ChEBI" id="CHEBI:29105"/>
    </ligand>
</feature>
<dbReference type="SMART" id="SM01260">
    <property type="entry name" value="LANC_like"/>
    <property type="match status" value="1"/>
</dbReference>
<keyword evidence="1" id="KW-0862">Zinc</keyword>
<dbReference type="Pfam" id="PF05147">
    <property type="entry name" value="LANC_like"/>
    <property type="match status" value="1"/>
</dbReference>
<evidence type="ECO:0000313" key="2">
    <source>
        <dbReference type="EMBL" id="GEK56907.1"/>
    </source>
</evidence>
<dbReference type="AlphaFoldDB" id="A0A510Y2Q5"/>
<evidence type="ECO:0000256" key="1">
    <source>
        <dbReference type="PIRSR" id="PIRSR607822-1"/>
    </source>
</evidence>